<reference evidence="1" key="1">
    <citation type="submission" date="2020-02" db="EMBL/GenBank/DDBJ databases">
        <authorList>
            <person name="Gao J."/>
            <person name="Sun J."/>
        </authorList>
    </citation>
    <scope>NUCLEOTIDE SEQUENCE</scope>
    <source>
        <strain evidence="1">602-2</strain>
    </source>
</reference>
<protein>
    <recommendedName>
        <fullName evidence="2">Alpha/beta hydrolase</fullName>
    </recommendedName>
</protein>
<gene>
    <name evidence="1" type="ORF">G5B46_22295</name>
</gene>
<evidence type="ECO:0000313" key="1">
    <source>
        <dbReference type="EMBL" id="NGM52351.1"/>
    </source>
</evidence>
<accession>A0A6G4R3I8</accession>
<comment type="caution">
    <text evidence="1">The sequence shown here is derived from an EMBL/GenBank/DDBJ whole genome shotgun (WGS) entry which is preliminary data.</text>
</comment>
<dbReference type="PROSITE" id="PS51257">
    <property type="entry name" value="PROKAR_LIPOPROTEIN"/>
    <property type="match status" value="1"/>
</dbReference>
<dbReference type="AlphaFoldDB" id="A0A6G4R3I8"/>
<dbReference type="EMBL" id="JAAKGT010000016">
    <property type="protein sequence ID" value="NGM52351.1"/>
    <property type="molecule type" value="Genomic_DNA"/>
</dbReference>
<name>A0A6G4R3I8_9CAUL</name>
<sequence>MRLSASACGVLVAASISGCTTVPDKPYHPVACGSKDCTPEELDLATGSRTVQVRGDGWLTQPCARSAYFPMTYDQAWLEVNEDGYLAVPAQLRAIERRIQRAHASGVPVLLAAYVHGWNGNADERPLKDCQAQSGQVNLFYAQMGRVTDTVQRLHDSKLIARKPLVIGVWVGWRGRDYRDPIGLSAPASFLSRGRTANAIGVQRGYDGEGRPSLHAALDELSKTLNDPAYPEDRMMLSGLSFGGRIITRLYRDRLEAGDTTPLGKNSLIVTFNAAVGSDCYEKALQANASKVPVTPPRWINVTSRADRARRIYYRIGTLLMKDGDFCDPSSRLRRVAIGFDDAQKTHELTFVSYAEDVDAPLINQGPVNWSSTEPAHAPIYYSRWDGVSYSLKSRMYDMRFQRKALNAGALWVVDTDHTAIASAGSHYSINDLHSNVFATNLTRLLITSLYDPGR</sequence>
<evidence type="ECO:0008006" key="2">
    <source>
        <dbReference type="Google" id="ProtNLM"/>
    </source>
</evidence>
<organism evidence="1">
    <name type="scientific">Caulobacter sp. 602-2</name>
    <dbReference type="NCBI Taxonomy" id="2710887"/>
    <lineage>
        <taxon>Bacteria</taxon>
        <taxon>Pseudomonadati</taxon>
        <taxon>Pseudomonadota</taxon>
        <taxon>Alphaproteobacteria</taxon>
        <taxon>Caulobacterales</taxon>
        <taxon>Caulobacteraceae</taxon>
        <taxon>Caulobacter</taxon>
    </lineage>
</organism>
<dbReference type="RefSeq" id="WP_165262601.1">
    <property type="nucleotide sequence ID" value="NZ_JAAKGT010000016.1"/>
</dbReference>
<proteinExistence type="predicted"/>